<dbReference type="GO" id="GO:0016020">
    <property type="term" value="C:membrane"/>
    <property type="evidence" value="ECO:0007669"/>
    <property type="project" value="TreeGrafter"/>
</dbReference>
<dbReference type="CDD" id="cd05233">
    <property type="entry name" value="SDR_c"/>
    <property type="match status" value="1"/>
</dbReference>
<protein>
    <submittedName>
        <fullName evidence="4">SDR family oxidoreductase</fullName>
    </submittedName>
</protein>
<dbReference type="Pfam" id="PF00106">
    <property type="entry name" value="adh_short"/>
    <property type="match status" value="1"/>
</dbReference>
<dbReference type="Proteomes" id="UP001139521">
    <property type="component" value="Unassembled WGS sequence"/>
</dbReference>
<dbReference type="EMBL" id="JAKHSK010000038">
    <property type="protein sequence ID" value="MCL6220348.1"/>
    <property type="molecule type" value="Genomic_DNA"/>
</dbReference>
<comment type="caution">
    <text evidence="4">The sequence shown here is derived from an EMBL/GenBank/DDBJ whole genome shotgun (WGS) entry which is preliminary data.</text>
</comment>
<name>A0A9X1ZXH1_9FLAO</name>
<dbReference type="InterPro" id="IPR002347">
    <property type="entry name" value="SDR_fam"/>
</dbReference>
<keyword evidence="2" id="KW-0560">Oxidoreductase</keyword>
<dbReference type="PANTHER" id="PTHR44196:SF1">
    <property type="entry name" value="DEHYDROGENASE_REDUCTASE SDR FAMILY MEMBER 7B"/>
    <property type="match status" value="1"/>
</dbReference>
<dbReference type="SUPFAM" id="SSF51735">
    <property type="entry name" value="NAD(P)-binding Rossmann-fold domains"/>
    <property type="match status" value="1"/>
</dbReference>
<dbReference type="GO" id="GO:0016491">
    <property type="term" value="F:oxidoreductase activity"/>
    <property type="evidence" value="ECO:0007669"/>
    <property type="project" value="UniProtKB-KW"/>
</dbReference>
<dbReference type="Gene3D" id="3.40.50.720">
    <property type="entry name" value="NAD(P)-binding Rossmann-like Domain"/>
    <property type="match status" value="1"/>
</dbReference>
<evidence type="ECO:0000313" key="5">
    <source>
        <dbReference type="Proteomes" id="UP001139521"/>
    </source>
</evidence>
<dbReference type="InterPro" id="IPR036291">
    <property type="entry name" value="NAD(P)-bd_dom_sf"/>
</dbReference>
<dbReference type="AlphaFoldDB" id="A0A9X1ZXH1"/>
<evidence type="ECO:0000256" key="1">
    <source>
        <dbReference type="ARBA" id="ARBA00006484"/>
    </source>
</evidence>
<organism evidence="4 5">
    <name type="scientific">Zunongwangia pacifica</name>
    <dbReference type="NCBI Taxonomy" id="2911062"/>
    <lineage>
        <taxon>Bacteria</taxon>
        <taxon>Pseudomonadati</taxon>
        <taxon>Bacteroidota</taxon>
        <taxon>Flavobacteriia</taxon>
        <taxon>Flavobacteriales</taxon>
        <taxon>Flavobacteriaceae</taxon>
        <taxon>Zunongwangia</taxon>
    </lineage>
</organism>
<evidence type="ECO:0000256" key="3">
    <source>
        <dbReference type="RuleBase" id="RU000363"/>
    </source>
</evidence>
<reference evidence="4" key="1">
    <citation type="submission" date="2022-01" db="EMBL/GenBank/DDBJ databases">
        <title>Genome sequencing of Zunongwangia sp. M21534 genome.</title>
        <authorList>
            <person name="Chen Y."/>
            <person name="Dong C."/>
            <person name="Shao Z."/>
        </authorList>
    </citation>
    <scope>NUCLEOTIDE SEQUENCE</scope>
    <source>
        <strain evidence="4">MCCC M21534</strain>
    </source>
</reference>
<dbReference type="PRINTS" id="PR00081">
    <property type="entry name" value="GDHRDH"/>
</dbReference>
<accession>A0A9X1ZXH1</accession>
<dbReference type="PRINTS" id="PR00080">
    <property type="entry name" value="SDRFAMILY"/>
</dbReference>
<keyword evidence="5" id="KW-1185">Reference proteome</keyword>
<comment type="similarity">
    <text evidence="1 3">Belongs to the short-chain dehydrogenases/reductases (SDR) family.</text>
</comment>
<evidence type="ECO:0000313" key="4">
    <source>
        <dbReference type="EMBL" id="MCL6220348.1"/>
    </source>
</evidence>
<proteinExistence type="inferred from homology"/>
<gene>
    <name evidence="4" type="ORF">L1967_18815</name>
</gene>
<sequence>MKNLKDKIIVVTGGANGMGRELTIQLVDKGTKVVAVDIDQKGLKEVEDLLGKEHVAIHKIDLTNRKDVETLPQMVLDRFGAVDGIINNAGIIHEFVKVEDLNYETIERVMNINFYGTLNMIKTFLPLLRKRPEAYIANVASMGGFIPFPGQSIYSASKAAVKILTEALYGELKDSNIRFVLVCPPAVDTPLIDQAKDGPSFLQGESKMKKMMMVTPEEVVDDVEKCIEKGKQISYPGPAKYVSFMSRLFPKLAAKMSG</sequence>
<dbReference type="RefSeq" id="WP_249603047.1">
    <property type="nucleotide sequence ID" value="NZ_JAKHSK010000038.1"/>
</dbReference>
<dbReference type="PANTHER" id="PTHR44196">
    <property type="entry name" value="DEHYDROGENASE/REDUCTASE SDR FAMILY MEMBER 7B"/>
    <property type="match status" value="1"/>
</dbReference>
<evidence type="ECO:0000256" key="2">
    <source>
        <dbReference type="ARBA" id="ARBA00023002"/>
    </source>
</evidence>